<feature type="coiled-coil region" evidence="1">
    <location>
        <begin position="293"/>
        <end position="348"/>
    </location>
</feature>
<feature type="coiled-coil region" evidence="1">
    <location>
        <begin position="541"/>
        <end position="671"/>
    </location>
</feature>
<name>A0A0C3APZ8_SERVB</name>
<gene>
    <name evidence="2" type="ORF">M408DRAFT_333527</name>
</gene>
<sequence>MSYNMQMGLQNHDTDPQAMHVATDLQREMEVKLNQLKMSQIASQNQMSAVLESFKSFQTLISKIKEQEAELALQRQHSDALHQQLVHSSAAKNASEEKVRDLGLGLAEARAYHDELRADQQVKGSEISGLRAVLERTKGSVSVLDAEVIRLGHELDAKTAEAATNTAEVGRLHGLLAVGQEETWKLYKELEKEKEGRNQERTELTRRLTDQLARAEAADTQLRQQVEELSASCKNLEERVEEAAETLKKCQADLQSRTDERDSTTRELQGLQVQNQAVSSELQKMKHMCASMEDQWSEERTKLEEELATAKTQLQDTRKNLQTCTERLETSKAEANVLTALKNLLKEEAEKRTAEFKLSSQRMQLRNSARLFIAEFHRKTAEAAMEVSSEEAHQQRVQHAAELKRYRGALEIAESQSEYNIQRLKEATAALETMAERAERLPKLMYPSHPIPEKVDKGSSTDNGMVGVEVSTSSKREPNGKSASLTQKPVVEAVATEKSVSISNTKTEADIVKKATKGLIAERDMLARKLEQATRDGLAERAQLLQALSASRTESERLRRENRMNTAQVGSLTERVALLEKELVELKKSNAFASLAPNHAATAMRLRELEERSREAERRLRDAVEENVDLRERIESCEEVEMALRAAKEMLKSAEARVREAVEENSDLRKRLYKW</sequence>
<dbReference type="EMBL" id="KN824386">
    <property type="protein sequence ID" value="KIM21331.1"/>
    <property type="molecule type" value="Genomic_DNA"/>
</dbReference>
<feature type="coiled-coil region" evidence="1">
    <location>
        <begin position="187"/>
        <end position="260"/>
    </location>
</feature>
<dbReference type="Proteomes" id="UP000054097">
    <property type="component" value="Unassembled WGS sequence"/>
</dbReference>
<dbReference type="AlphaFoldDB" id="A0A0C3APZ8"/>
<dbReference type="HOGENOM" id="CLU_407189_0_0_1"/>
<keyword evidence="1" id="KW-0175">Coiled coil</keyword>
<keyword evidence="3" id="KW-1185">Reference proteome</keyword>
<evidence type="ECO:0000256" key="1">
    <source>
        <dbReference type="SAM" id="Coils"/>
    </source>
</evidence>
<protein>
    <submittedName>
        <fullName evidence="2">Uncharacterized protein</fullName>
    </submittedName>
</protein>
<accession>A0A0C3APZ8</accession>
<dbReference type="STRING" id="933852.A0A0C3APZ8"/>
<evidence type="ECO:0000313" key="3">
    <source>
        <dbReference type="Proteomes" id="UP000054097"/>
    </source>
</evidence>
<dbReference type="OrthoDB" id="5569911at2759"/>
<organism evidence="2 3">
    <name type="scientific">Serendipita vermifera MAFF 305830</name>
    <dbReference type="NCBI Taxonomy" id="933852"/>
    <lineage>
        <taxon>Eukaryota</taxon>
        <taxon>Fungi</taxon>
        <taxon>Dikarya</taxon>
        <taxon>Basidiomycota</taxon>
        <taxon>Agaricomycotina</taxon>
        <taxon>Agaricomycetes</taxon>
        <taxon>Sebacinales</taxon>
        <taxon>Serendipitaceae</taxon>
        <taxon>Serendipita</taxon>
    </lineage>
</organism>
<reference evidence="3" key="2">
    <citation type="submission" date="2015-01" db="EMBL/GenBank/DDBJ databases">
        <title>Evolutionary Origins and Diversification of the Mycorrhizal Mutualists.</title>
        <authorList>
            <consortium name="DOE Joint Genome Institute"/>
            <consortium name="Mycorrhizal Genomics Consortium"/>
            <person name="Kohler A."/>
            <person name="Kuo A."/>
            <person name="Nagy L.G."/>
            <person name="Floudas D."/>
            <person name="Copeland A."/>
            <person name="Barry K.W."/>
            <person name="Cichocki N."/>
            <person name="Veneault-Fourrey C."/>
            <person name="LaButti K."/>
            <person name="Lindquist E.A."/>
            <person name="Lipzen A."/>
            <person name="Lundell T."/>
            <person name="Morin E."/>
            <person name="Murat C."/>
            <person name="Riley R."/>
            <person name="Ohm R."/>
            <person name="Sun H."/>
            <person name="Tunlid A."/>
            <person name="Henrissat B."/>
            <person name="Grigoriev I.V."/>
            <person name="Hibbett D.S."/>
            <person name="Martin F."/>
        </authorList>
    </citation>
    <scope>NUCLEOTIDE SEQUENCE [LARGE SCALE GENOMIC DNA]</scope>
    <source>
        <strain evidence="3">MAFF 305830</strain>
    </source>
</reference>
<evidence type="ECO:0000313" key="2">
    <source>
        <dbReference type="EMBL" id="KIM21331.1"/>
    </source>
</evidence>
<proteinExistence type="predicted"/>
<reference evidence="2 3" key="1">
    <citation type="submission" date="2014-04" db="EMBL/GenBank/DDBJ databases">
        <authorList>
            <consortium name="DOE Joint Genome Institute"/>
            <person name="Kuo A."/>
            <person name="Zuccaro A."/>
            <person name="Kohler A."/>
            <person name="Nagy L.G."/>
            <person name="Floudas D."/>
            <person name="Copeland A."/>
            <person name="Barry K.W."/>
            <person name="Cichocki N."/>
            <person name="Veneault-Fourrey C."/>
            <person name="LaButti K."/>
            <person name="Lindquist E.A."/>
            <person name="Lipzen A."/>
            <person name="Lundell T."/>
            <person name="Morin E."/>
            <person name="Murat C."/>
            <person name="Sun H."/>
            <person name="Tunlid A."/>
            <person name="Henrissat B."/>
            <person name="Grigoriev I.V."/>
            <person name="Hibbett D.S."/>
            <person name="Martin F."/>
            <person name="Nordberg H.P."/>
            <person name="Cantor M.N."/>
            <person name="Hua S.X."/>
        </authorList>
    </citation>
    <scope>NUCLEOTIDE SEQUENCE [LARGE SCALE GENOMIC DNA]</scope>
    <source>
        <strain evidence="2 3">MAFF 305830</strain>
    </source>
</reference>